<dbReference type="InterPro" id="IPR036388">
    <property type="entry name" value="WH-like_DNA-bd_sf"/>
</dbReference>
<dbReference type="Pfam" id="PF00196">
    <property type="entry name" value="GerE"/>
    <property type="match status" value="1"/>
</dbReference>
<dbReference type="PANTHER" id="PTHR44688:SF16">
    <property type="entry name" value="DNA-BINDING TRANSCRIPTIONAL ACTIVATOR DEVR_DOSR"/>
    <property type="match status" value="1"/>
</dbReference>
<dbReference type="Gene3D" id="1.10.10.10">
    <property type="entry name" value="Winged helix-like DNA-binding domain superfamily/Winged helix DNA-binding domain"/>
    <property type="match status" value="1"/>
</dbReference>
<dbReference type="SUPFAM" id="SSF48452">
    <property type="entry name" value="TPR-like"/>
    <property type="match status" value="1"/>
</dbReference>
<evidence type="ECO:0000313" key="6">
    <source>
        <dbReference type="Proteomes" id="UP000246722"/>
    </source>
</evidence>
<evidence type="ECO:0000256" key="3">
    <source>
        <dbReference type="ARBA" id="ARBA00023163"/>
    </source>
</evidence>
<dbReference type="EMBL" id="QHLY01000012">
    <property type="protein sequence ID" value="PXA67157.1"/>
    <property type="molecule type" value="Genomic_DNA"/>
</dbReference>
<sequence length="747" mass="80250">MPGTTRAAALKPVNLDQLLLETKLASPPPRSGFVSRSALISKGRRSGRRVVAISAPSGYGKSILLSQWAAAENRPVAWVSLDRFDDDPATLLSLLSSAFVRATGADRSLIDDMGGHAISVLGRAAPRLATALNASREPFVLMLDDLHELSSPACHDVLGVVIAGIPHHSQLVAASRIEQPHIPRLRAAGETIEFGVDDLALDAEGAQHIFAEADIHLNRDAAEALVQSTEGWPVGLVLAAVIASESTDGTVGVTGDDRYVADYLYRESLTGLSADIQSFLRRTAVLEQFCAELCDAVIGADGSQILLRELETSNVFLIPLDRHRGWYRYHSLFGEFLRAELRRVEPGMIEHLHLRAADWYEAHLAPALAVEHLLAVSERDRCVRLVTQIALPTYQAGQLETVRRWIAALGQDAVAGYPPLSVLAGWLAVMSGQSGEADQRMHQIETASFDLPPADGTASFDSARAMLRSMMCAHGPDRALADAALSVSQEPPWSVWRDQAVCLSGEAHLLIGDVECAAALFDEASGLSATTGNHDVQVLSDAERAAIAMDKGNWVEATRLSEDALVVLERHRLMDYAISVLAFAGSARLALHRGDLTGAKRELTRAMRSRQFCGYASPALAVRARLSLAKTHFAMGDQASAQHLLREIGDIVIHRPALGSLVAEVSLFRAIIDAVGAQGQGTAPLTPAELRLLPYLQTHLTVPEIGARLFVSRNTVSTEVGSIYRKLGVSSRTGAVDRALALGLLGV</sequence>
<evidence type="ECO:0000259" key="4">
    <source>
        <dbReference type="PROSITE" id="PS50043"/>
    </source>
</evidence>
<keyword evidence="2" id="KW-0238">DNA-binding</keyword>
<keyword evidence="6" id="KW-1185">Reference proteome</keyword>
<gene>
    <name evidence="5" type="ORF">CTB96_10370</name>
</gene>
<dbReference type="InterPro" id="IPR027417">
    <property type="entry name" value="P-loop_NTPase"/>
</dbReference>
<keyword evidence="3" id="KW-0804">Transcription</keyword>
<dbReference type="SUPFAM" id="SSF52540">
    <property type="entry name" value="P-loop containing nucleoside triphosphate hydrolases"/>
    <property type="match status" value="1"/>
</dbReference>
<dbReference type="InterPro" id="IPR000792">
    <property type="entry name" value="Tscrpt_reg_LuxR_C"/>
</dbReference>
<dbReference type="Pfam" id="PF17874">
    <property type="entry name" value="TPR_MalT"/>
    <property type="match status" value="1"/>
</dbReference>
<dbReference type="OrthoDB" id="134985at2"/>
<name>A0A317ZSA7_9MICO</name>
<evidence type="ECO:0000313" key="5">
    <source>
        <dbReference type="EMBL" id="PXA67157.1"/>
    </source>
</evidence>
<evidence type="ECO:0000256" key="1">
    <source>
        <dbReference type="ARBA" id="ARBA00023015"/>
    </source>
</evidence>
<dbReference type="PROSITE" id="PS50043">
    <property type="entry name" value="HTH_LUXR_2"/>
    <property type="match status" value="1"/>
</dbReference>
<dbReference type="InterPro" id="IPR016032">
    <property type="entry name" value="Sig_transdc_resp-reg_C-effctor"/>
</dbReference>
<feature type="domain" description="HTH luxR-type" evidence="4">
    <location>
        <begin position="678"/>
        <end position="743"/>
    </location>
</feature>
<evidence type="ECO:0000256" key="2">
    <source>
        <dbReference type="ARBA" id="ARBA00023125"/>
    </source>
</evidence>
<dbReference type="GO" id="GO:0003677">
    <property type="term" value="F:DNA binding"/>
    <property type="evidence" value="ECO:0007669"/>
    <property type="project" value="UniProtKB-KW"/>
</dbReference>
<dbReference type="GO" id="GO:0006355">
    <property type="term" value="P:regulation of DNA-templated transcription"/>
    <property type="evidence" value="ECO:0007669"/>
    <property type="project" value="InterPro"/>
</dbReference>
<dbReference type="PANTHER" id="PTHR44688">
    <property type="entry name" value="DNA-BINDING TRANSCRIPTIONAL ACTIVATOR DEVR_DOSR"/>
    <property type="match status" value="1"/>
</dbReference>
<protein>
    <submittedName>
        <fullName evidence="5">LuxR family transcriptional regulator</fullName>
    </submittedName>
</protein>
<dbReference type="Gene3D" id="1.25.40.10">
    <property type="entry name" value="Tetratricopeptide repeat domain"/>
    <property type="match status" value="1"/>
</dbReference>
<dbReference type="Gene3D" id="3.40.50.300">
    <property type="entry name" value="P-loop containing nucleotide triphosphate hydrolases"/>
    <property type="match status" value="1"/>
</dbReference>
<dbReference type="CDD" id="cd06170">
    <property type="entry name" value="LuxR_C_like"/>
    <property type="match status" value="1"/>
</dbReference>
<dbReference type="Proteomes" id="UP000246722">
    <property type="component" value="Unassembled WGS sequence"/>
</dbReference>
<dbReference type="Pfam" id="PF25873">
    <property type="entry name" value="WHD_MalT"/>
    <property type="match status" value="1"/>
</dbReference>
<accession>A0A317ZSA7</accession>
<organism evidence="5 6">
    <name type="scientific">Cryobacterium arcticum</name>
    <dbReference type="NCBI Taxonomy" id="670052"/>
    <lineage>
        <taxon>Bacteria</taxon>
        <taxon>Bacillati</taxon>
        <taxon>Actinomycetota</taxon>
        <taxon>Actinomycetes</taxon>
        <taxon>Micrococcales</taxon>
        <taxon>Microbacteriaceae</taxon>
        <taxon>Cryobacterium</taxon>
    </lineage>
</organism>
<proteinExistence type="predicted"/>
<comment type="caution">
    <text evidence="5">The sequence shown here is derived from an EMBL/GenBank/DDBJ whole genome shotgun (WGS) entry which is preliminary data.</text>
</comment>
<reference evidence="5 6" key="1">
    <citation type="submission" date="2018-05" db="EMBL/GenBank/DDBJ databases">
        <title>Genetic diversity of glacier-inhabiting Cryobacterium bacteria in China and description of Cryobacterium mengkeensis sp. nov. and Arthrobacter glacialis sp. nov.</title>
        <authorList>
            <person name="Liu Q."/>
            <person name="Xin Y.-H."/>
        </authorList>
    </citation>
    <scope>NUCLEOTIDE SEQUENCE [LARGE SCALE GENOMIC DNA]</scope>
    <source>
        <strain evidence="5 6">SK-1</strain>
    </source>
</reference>
<dbReference type="InterPro" id="IPR011990">
    <property type="entry name" value="TPR-like_helical_dom_sf"/>
</dbReference>
<dbReference type="SMART" id="SM00421">
    <property type="entry name" value="HTH_LUXR"/>
    <property type="match status" value="1"/>
</dbReference>
<dbReference type="SUPFAM" id="SSF46894">
    <property type="entry name" value="C-terminal effector domain of the bipartite response regulators"/>
    <property type="match status" value="1"/>
</dbReference>
<keyword evidence="1" id="KW-0805">Transcription regulation</keyword>
<dbReference type="AlphaFoldDB" id="A0A317ZSA7"/>
<dbReference type="InterPro" id="IPR059106">
    <property type="entry name" value="WHD_MalT"/>
</dbReference>
<dbReference type="RefSeq" id="WP_110126842.1">
    <property type="nucleotide sequence ID" value="NZ_QHLY01000012.1"/>
</dbReference>
<dbReference type="InterPro" id="IPR041617">
    <property type="entry name" value="TPR_MalT"/>
</dbReference>